<keyword evidence="1" id="KW-0694">RNA-binding</keyword>
<evidence type="ECO:0000256" key="1">
    <source>
        <dbReference type="PROSITE-ProRule" id="PRU00266"/>
    </source>
</evidence>
<evidence type="ECO:0000256" key="2">
    <source>
        <dbReference type="SAM" id="Coils"/>
    </source>
</evidence>
<sequence>MLLYRWFLMSTMILQYYERDLLGSLHSCGSNFEIRLMHAVVVLYNYYHRKNFHYLEFLDFISFCKLAVIEKPVLLQFMKVMQIEKPDVVDAELSITEQMILDACNICIGLDPLKDFPNTEGWSVSKVVVFVVDSKNENCLLQFSSVTQGVWSLIEKNLDVPCRVSGSESLQLLAFSAVKEKTGIEHTSLTVLESHTVYSLSMAKSMSLFYTVQYSEAFSEELTQVPIKDVINSLTGPMFTKARDGFFPTSVVDYFHLLPYMHVISDWLLRQNYQGSSQHFLEQPKSSEEFTYPMTDSLIKEGGSDVPTIESCSTVYDPQENDMMIDVPSLEPLMELASAKEGITSIEQKISDTSIKKFNVAHRSPNTTEAKVSAPKSCNSGIVSPKLSGKDVRDNRLVICDKVVFSKQPLIHAQPIPTNHNEVHSCQNFSDRPSSQNVDNVETLRALKENDLFHTALSALQKKRDDLYQQLRCLEDQIAQCERNLQSILDGGEDEVKLRLESIIEVCKGSSQCQTTTPDRSQQDSLQRFKRKRLSEAVLTLRNPCQELDDICSRNYWILPRYNVVPSNGGFIANVALQGVDFECSSAGQTSSSPRLARESAAGLILSKVRNMASQA</sequence>
<dbReference type="GO" id="GO:0003723">
    <property type="term" value="F:RNA binding"/>
    <property type="evidence" value="ECO:0007669"/>
    <property type="project" value="UniProtKB-UniRule"/>
</dbReference>
<dbReference type="SUPFAM" id="SSF54768">
    <property type="entry name" value="dsRNA-binding domain-like"/>
    <property type="match status" value="1"/>
</dbReference>
<evidence type="ECO:0000313" key="5">
    <source>
        <dbReference type="Proteomes" id="UP000825729"/>
    </source>
</evidence>
<keyword evidence="2" id="KW-0175">Coiled coil</keyword>
<dbReference type="InterPro" id="IPR014720">
    <property type="entry name" value="dsRBD_dom"/>
</dbReference>
<proteinExistence type="predicted"/>
<dbReference type="InterPro" id="IPR057237">
    <property type="entry name" value="DUF7915"/>
</dbReference>
<dbReference type="InterPro" id="IPR057235">
    <property type="entry name" value="DUF7913"/>
</dbReference>
<organism evidence="4 5">
    <name type="scientific">Aristolochia fimbriata</name>
    <name type="common">White veined hardy Dutchman's pipe vine</name>
    <dbReference type="NCBI Taxonomy" id="158543"/>
    <lineage>
        <taxon>Eukaryota</taxon>
        <taxon>Viridiplantae</taxon>
        <taxon>Streptophyta</taxon>
        <taxon>Embryophyta</taxon>
        <taxon>Tracheophyta</taxon>
        <taxon>Spermatophyta</taxon>
        <taxon>Magnoliopsida</taxon>
        <taxon>Magnoliidae</taxon>
        <taxon>Piperales</taxon>
        <taxon>Aristolochiaceae</taxon>
        <taxon>Aristolochia</taxon>
    </lineage>
</organism>
<gene>
    <name evidence="4" type="ORF">H6P81_013200</name>
</gene>
<accession>A0AAV7EHM3</accession>
<name>A0AAV7EHM3_ARIFI</name>
<dbReference type="Pfam" id="PF25500">
    <property type="entry name" value="DUF7913"/>
    <property type="match status" value="1"/>
</dbReference>
<dbReference type="PANTHER" id="PTHR33913">
    <property type="entry name" value="ALEURONE LAYER MORPHOGENESIS PROTEIN"/>
    <property type="match status" value="1"/>
</dbReference>
<reference evidence="4 5" key="1">
    <citation type="submission" date="2021-07" db="EMBL/GenBank/DDBJ databases">
        <title>The Aristolochia fimbriata genome: insights into angiosperm evolution, floral development and chemical biosynthesis.</title>
        <authorList>
            <person name="Jiao Y."/>
        </authorList>
    </citation>
    <scope>NUCLEOTIDE SEQUENCE [LARGE SCALE GENOMIC DNA]</scope>
    <source>
        <strain evidence="4">IBCAS-2021</strain>
        <tissue evidence="4">Leaf</tissue>
    </source>
</reference>
<evidence type="ECO:0000313" key="4">
    <source>
        <dbReference type="EMBL" id="KAG9447072.1"/>
    </source>
</evidence>
<dbReference type="PROSITE" id="PS50137">
    <property type="entry name" value="DS_RBD"/>
    <property type="match status" value="1"/>
</dbReference>
<dbReference type="Pfam" id="PF25502">
    <property type="entry name" value="DUF7915"/>
    <property type="match status" value="1"/>
</dbReference>
<evidence type="ECO:0000259" key="3">
    <source>
        <dbReference type="PROSITE" id="PS50137"/>
    </source>
</evidence>
<dbReference type="EMBL" id="JAINDJ010000005">
    <property type="protein sequence ID" value="KAG9447072.1"/>
    <property type="molecule type" value="Genomic_DNA"/>
</dbReference>
<protein>
    <recommendedName>
        <fullName evidence="3">DRBM domain-containing protein</fullName>
    </recommendedName>
</protein>
<feature type="coiled-coil region" evidence="2">
    <location>
        <begin position="457"/>
        <end position="491"/>
    </location>
</feature>
<dbReference type="AlphaFoldDB" id="A0AAV7EHM3"/>
<dbReference type="Proteomes" id="UP000825729">
    <property type="component" value="Unassembled WGS sequence"/>
</dbReference>
<feature type="domain" description="DRBM" evidence="3">
    <location>
        <begin position="543"/>
        <end position="611"/>
    </location>
</feature>
<comment type="caution">
    <text evidence="4">The sequence shown here is derived from an EMBL/GenBank/DDBJ whole genome shotgun (WGS) entry which is preliminary data.</text>
</comment>
<keyword evidence="5" id="KW-1185">Reference proteome</keyword>
<dbReference type="PANTHER" id="PTHR33913:SF1">
    <property type="entry name" value="DRBM DOMAIN-CONTAINING PROTEIN"/>
    <property type="match status" value="1"/>
</dbReference>